<evidence type="ECO:0000256" key="3">
    <source>
        <dbReference type="ARBA" id="ARBA00012513"/>
    </source>
</evidence>
<dbReference type="InterPro" id="IPR017441">
    <property type="entry name" value="Protein_kinase_ATP_BS"/>
</dbReference>
<evidence type="ECO:0000256" key="17">
    <source>
        <dbReference type="ARBA" id="ARBA00023170"/>
    </source>
</evidence>
<feature type="chain" id="PRO_5014151561" description="non-specific serine/threonine protein kinase" evidence="23">
    <location>
        <begin position="22"/>
        <end position="1005"/>
    </location>
</feature>
<dbReference type="Gene3D" id="1.10.510.10">
    <property type="entry name" value="Transferase(Phosphotransferase) domain 1"/>
    <property type="match status" value="1"/>
</dbReference>
<evidence type="ECO:0000256" key="18">
    <source>
        <dbReference type="ARBA" id="ARBA00023180"/>
    </source>
</evidence>
<evidence type="ECO:0000256" key="2">
    <source>
        <dbReference type="ARBA" id="ARBA00008684"/>
    </source>
</evidence>
<keyword evidence="10 23" id="KW-0732">Signal</keyword>
<dbReference type="Pfam" id="PF08263">
    <property type="entry name" value="LRRNT_2"/>
    <property type="match status" value="1"/>
</dbReference>
<feature type="binding site" evidence="21">
    <location>
        <position position="702"/>
    </location>
    <ligand>
        <name>ATP</name>
        <dbReference type="ChEBI" id="CHEBI:30616"/>
    </ligand>
</feature>
<dbReference type="Pfam" id="PF13855">
    <property type="entry name" value="LRR_8"/>
    <property type="match status" value="2"/>
</dbReference>
<keyword evidence="4" id="KW-1003">Cell membrane</keyword>
<evidence type="ECO:0000256" key="16">
    <source>
        <dbReference type="ARBA" id="ARBA00023136"/>
    </source>
</evidence>
<dbReference type="FunFam" id="3.80.10.10:FF:000383">
    <property type="entry name" value="Leucine-rich repeat receptor protein kinase EMS1"/>
    <property type="match status" value="1"/>
</dbReference>
<feature type="transmembrane region" description="Helical" evidence="22">
    <location>
        <begin position="598"/>
        <end position="619"/>
    </location>
</feature>
<dbReference type="Pfam" id="PF00560">
    <property type="entry name" value="LRR_1"/>
    <property type="match status" value="11"/>
</dbReference>
<dbReference type="SMART" id="SM00220">
    <property type="entry name" value="S_TKc"/>
    <property type="match status" value="1"/>
</dbReference>
<dbReference type="InterPro" id="IPR032675">
    <property type="entry name" value="LRR_dom_sf"/>
</dbReference>
<dbReference type="FunFam" id="3.80.10.10:FF:000095">
    <property type="entry name" value="LRR receptor-like serine/threonine-protein kinase GSO1"/>
    <property type="match status" value="1"/>
</dbReference>
<evidence type="ECO:0000256" key="23">
    <source>
        <dbReference type="SAM" id="SignalP"/>
    </source>
</evidence>
<evidence type="ECO:0000259" key="24">
    <source>
        <dbReference type="PROSITE" id="PS50011"/>
    </source>
</evidence>
<keyword evidence="11" id="KW-0677">Repeat</keyword>
<dbReference type="Pfam" id="PF00069">
    <property type="entry name" value="Pkinase"/>
    <property type="match status" value="1"/>
</dbReference>
<keyword evidence="26" id="KW-1185">Reference proteome</keyword>
<evidence type="ECO:0000313" key="25">
    <source>
        <dbReference type="EMBL" id="PKU73038.1"/>
    </source>
</evidence>
<keyword evidence="18" id="KW-0325">Glycoprotein</keyword>
<keyword evidence="15 22" id="KW-1133">Transmembrane helix</keyword>
<dbReference type="PROSITE" id="PS00108">
    <property type="entry name" value="PROTEIN_KINASE_ST"/>
    <property type="match status" value="1"/>
</dbReference>
<dbReference type="InterPro" id="IPR001611">
    <property type="entry name" value="Leu-rich_rpt"/>
</dbReference>
<evidence type="ECO:0000256" key="11">
    <source>
        <dbReference type="ARBA" id="ARBA00022737"/>
    </source>
</evidence>
<dbReference type="EC" id="2.7.11.1" evidence="3"/>
<accession>A0A2I0WBK7</accession>
<proteinExistence type="inferred from homology"/>
<keyword evidence="13 25" id="KW-0418">Kinase</keyword>
<comment type="catalytic activity">
    <reaction evidence="19">
        <text>L-threonyl-[protein] + ATP = O-phospho-L-threonyl-[protein] + ADP + H(+)</text>
        <dbReference type="Rhea" id="RHEA:46608"/>
        <dbReference type="Rhea" id="RHEA-COMP:11060"/>
        <dbReference type="Rhea" id="RHEA-COMP:11605"/>
        <dbReference type="ChEBI" id="CHEBI:15378"/>
        <dbReference type="ChEBI" id="CHEBI:30013"/>
        <dbReference type="ChEBI" id="CHEBI:30616"/>
        <dbReference type="ChEBI" id="CHEBI:61977"/>
        <dbReference type="ChEBI" id="CHEBI:456216"/>
        <dbReference type="EC" id="2.7.11.1"/>
    </reaction>
</comment>
<comment type="subcellular location">
    <subcellularLocation>
        <location evidence="1">Cell membrane</location>
        <topology evidence="1">Single-pass membrane protein</topology>
    </subcellularLocation>
</comment>
<dbReference type="Proteomes" id="UP000233837">
    <property type="component" value="Unassembled WGS sequence"/>
</dbReference>
<dbReference type="STRING" id="906689.A0A2I0WBK7"/>
<dbReference type="SMART" id="SM00369">
    <property type="entry name" value="LRR_TYP"/>
    <property type="match status" value="8"/>
</dbReference>
<keyword evidence="7" id="KW-0433">Leucine-rich repeat</keyword>
<dbReference type="PROSITE" id="PS50011">
    <property type="entry name" value="PROTEIN_KINASE_DOM"/>
    <property type="match status" value="1"/>
</dbReference>
<dbReference type="SUPFAM" id="SSF52058">
    <property type="entry name" value="L domain-like"/>
    <property type="match status" value="1"/>
</dbReference>
<evidence type="ECO:0000256" key="10">
    <source>
        <dbReference type="ARBA" id="ARBA00022729"/>
    </source>
</evidence>
<evidence type="ECO:0000313" key="26">
    <source>
        <dbReference type="Proteomes" id="UP000233837"/>
    </source>
</evidence>
<organism evidence="25 26">
    <name type="scientific">Dendrobium catenatum</name>
    <dbReference type="NCBI Taxonomy" id="906689"/>
    <lineage>
        <taxon>Eukaryota</taxon>
        <taxon>Viridiplantae</taxon>
        <taxon>Streptophyta</taxon>
        <taxon>Embryophyta</taxon>
        <taxon>Tracheophyta</taxon>
        <taxon>Spermatophyta</taxon>
        <taxon>Magnoliopsida</taxon>
        <taxon>Liliopsida</taxon>
        <taxon>Asparagales</taxon>
        <taxon>Orchidaceae</taxon>
        <taxon>Epidendroideae</taxon>
        <taxon>Malaxideae</taxon>
        <taxon>Dendrobiinae</taxon>
        <taxon>Dendrobium</taxon>
    </lineage>
</organism>
<keyword evidence="9 22" id="KW-0812">Transmembrane</keyword>
<keyword evidence="12 21" id="KW-0547">Nucleotide-binding</keyword>
<keyword evidence="8" id="KW-0808">Transferase</keyword>
<dbReference type="AlphaFoldDB" id="A0A2I0WBK7"/>
<evidence type="ECO:0000256" key="6">
    <source>
        <dbReference type="ARBA" id="ARBA00022553"/>
    </source>
</evidence>
<evidence type="ECO:0000256" key="7">
    <source>
        <dbReference type="ARBA" id="ARBA00022614"/>
    </source>
</evidence>
<evidence type="ECO:0000256" key="12">
    <source>
        <dbReference type="ARBA" id="ARBA00022741"/>
    </source>
</evidence>
<dbReference type="EMBL" id="KZ502793">
    <property type="protein sequence ID" value="PKU73038.1"/>
    <property type="molecule type" value="Genomic_DNA"/>
</dbReference>
<evidence type="ECO:0000256" key="14">
    <source>
        <dbReference type="ARBA" id="ARBA00022840"/>
    </source>
</evidence>
<dbReference type="InterPro" id="IPR011009">
    <property type="entry name" value="Kinase-like_dom_sf"/>
</dbReference>
<keyword evidence="5" id="KW-0723">Serine/threonine-protein kinase</keyword>
<evidence type="ECO:0000256" key="1">
    <source>
        <dbReference type="ARBA" id="ARBA00004162"/>
    </source>
</evidence>
<evidence type="ECO:0000256" key="5">
    <source>
        <dbReference type="ARBA" id="ARBA00022527"/>
    </source>
</evidence>
<dbReference type="PROSITE" id="PS00107">
    <property type="entry name" value="PROTEIN_KINASE_ATP"/>
    <property type="match status" value="1"/>
</dbReference>
<gene>
    <name evidence="25" type="ORF">MA16_Dca024614</name>
</gene>
<keyword evidence="6" id="KW-0597">Phosphoprotein</keyword>
<dbReference type="Gene3D" id="3.30.200.20">
    <property type="entry name" value="Phosphorylase Kinase, domain 1"/>
    <property type="match status" value="1"/>
</dbReference>
<keyword evidence="17 25" id="KW-0675">Receptor</keyword>
<dbReference type="Gene3D" id="3.80.10.10">
    <property type="entry name" value="Ribonuclease Inhibitor"/>
    <property type="match status" value="3"/>
</dbReference>
<dbReference type="PROSITE" id="PS51450">
    <property type="entry name" value="LRR"/>
    <property type="match status" value="1"/>
</dbReference>
<comment type="catalytic activity">
    <reaction evidence="20">
        <text>L-seryl-[protein] + ATP = O-phospho-L-seryl-[protein] + ADP + H(+)</text>
        <dbReference type="Rhea" id="RHEA:17989"/>
        <dbReference type="Rhea" id="RHEA-COMP:9863"/>
        <dbReference type="Rhea" id="RHEA-COMP:11604"/>
        <dbReference type="ChEBI" id="CHEBI:15378"/>
        <dbReference type="ChEBI" id="CHEBI:29999"/>
        <dbReference type="ChEBI" id="CHEBI:30616"/>
        <dbReference type="ChEBI" id="CHEBI:83421"/>
        <dbReference type="ChEBI" id="CHEBI:456216"/>
        <dbReference type="EC" id="2.7.11.1"/>
    </reaction>
</comment>
<name>A0A2I0WBK7_9ASPA</name>
<evidence type="ECO:0000256" key="21">
    <source>
        <dbReference type="PROSITE-ProRule" id="PRU10141"/>
    </source>
</evidence>
<dbReference type="InterPro" id="IPR013210">
    <property type="entry name" value="LRR_N_plant-typ"/>
</dbReference>
<dbReference type="InterPro" id="IPR000719">
    <property type="entry name" value="Prot_kinase_dom"/>
</dbReference>
<dbReference type="SUPFAM" id="SSF56112">
    <property type="entry name" value="Protein kinase-like (PK-like)"/>
    <property type="match status" value="1"/>
</dbReference>
<sequence length="1005" mass="110178">MAATAHLIAIFLLATIHHSAADDRSSLLSFLAGLAPHSRLSLTNWNVSPNICNWTGISCHHPPPLQRVALLDLSGRSLRGRVSPVLSNLSSLEVLDLSDNFLTGPIPPELGSLSGLKQLSLSSNLLSGTIPFQLGFLNLLVYLDLGGNQLTGQIPSTLFCNYSNEMHKLSLQYIDLSNNSLTGEIPFPSNDLCRLDDLRYLLLWSNDLSGSIPPTLSNSSQLEWIDLESNNLSGGLPPHIFNNMPYLQFLYLSYNNLSTDDLNPFLTSLSNCSRLQELELAGNGLSGELPASIGDLSVNLLQLHLEENQITGIIHPNISNLVNLTYLNLSNNAFNGSIPPEIGRLRRLERFYLSNNRLTGKIPSSFGQIRQLGLLDISGNELSGSIPDSFADLPQFRRLLLNGNRLSGQIPPSIGNCINLEILDLSYNQLTGNIPSEIAGLQSLKLYLNLSNNNLQGHLPMEMSKMDMILALDLSCNNLSGMIPPQLGSCVALEYLNLSKNSFGGNLPSSIGALPYLKVLDLSSNQLLGAMPDSLKASSTLQFLNVSFNNFSGIIPGKGIFTSLTESSFFGNPGLCGYNLAGITHCKLQQRDHRLGKLIRILVSVMGTLSVLASLFFIACPMMMKRSGRPKCRLPSFRRPVLEHIDSTEDFTFTHCSDYPRLSYQQLVEATNGFADTNLIGSGRFGRVYKGNLRTSTKIAVKVLDQMPDCTATQLSVSFKRECEVLKRTKHRNLIRIVTACSRPDFKALVLPLMPNGSLERWLYHTKRAELSLELVVRVLSDVAEGMAYLHHYSPVRVVHCDLKPSNVLLDGDMTALVADFGIARLVKGGGDDGGASGDFDQSLGCCISTSGLLHGSVGYIAPEYGLGGHPSTQGDVYSFGVLLLEIITGKRPTDIVFHEGLTLHEWVKNHYHNNIDSIIPQELTLNLPSVAQHDPFYYKKLKRDLISELIELGLVCTQYSPSMRPTMIDVAHEMAILKQDISRLAVESSPILSNSSFEALSDHE</sequence>
<feature type="domain" description="Protein kinase" evidence="24">
    <location>
        <begin position="674"/>
        <end position="978"/>
    </location>
</feature>
<dbReference type="FunFam" id="3.80.10.10:FF:000041">
    <property type="entry name" value="LRR receptor-like serine/threonine-protein kinase ERECTA"/>
    <property type="match status" value="1"/>
</dbReference>
<dbReference type="InterPro" id="IPR051716">
    <property type="entry name" value="Plant_RL_S/T_kinase"/>
</dbReference>
<dbReference type="InterPro" id="IPR003591">
    <property type="entry name" value="Leu-rich_rpt_typical-subtyp"/>
</dbReference>
<dbReference type="PRINTS" id="PR00019">
    <property type="entry name" value="LEURICHRPT"/>
</dbReference>
<reference evidence="25 26" key="2">
    <citation type="journal article" date="2017" name="Nature">
        <title>The Apostasia genome and the evolution of orchids.</title>
        <authorList>
            <person name="Zhang G.Q."/>
            <person name="Liu K.W."/>
            <person name="Li Z."/>
            <person name="Lohaus R."/>
            <person name="Hsiao Y.Y."/>
            <person name="Niu S.C."/>
            <person name="Wang J.Y."/>
            <person name="Lin Y.C."/>
            <person name="Xu Q."/>
            <person name="Chen L.J."/>
            <person name="Yoshida K."/>
            <person name="Fujiwara S."/>
            <person name="Wang Z.W."/>
            <person name="Zhang Y.Q."/>
            <person name="Mitsuda N."/>
            <person name="Wang M."/>
            <person name="Liu G.H."/>
            <person name="Pecoraro L."/>
            <person name="Huang H.X."/>
            <person name="Xiao X.J."/>
            <person name="Lin M."/>
            <person name="Wu X.Y."/>
            <person name="Wu W.L."/>
            <person name="Chen Y.Y."/>
            <person name="Chang S.B."/>
            <person name="Sakamoto S."/>
            <person name="Ohme-Takagi M."/>
            <person name="Yagi M."/>
            <person name="Zeng S.J."/>
            <person name="Shen C.Y."/>
            <person name="Yeh C.M."/>
            <person name="Luo Y.B."/>
            <person name="Tsai W.C."/>
            <person name="Van de Peer Y."/>
            <person name="Liu Z.J."/>
        </authorList>
    </citation>
    <scope>NUCLEOTIDE SEQUENCE [LARGE SCALE GENOMIC DNA]</scope>
    <source>
        <tissue evidence="25">The whole plant</tissue>
    </source>
</reference>
<evidence type="ECO:0000256" key="15">
    <source>
        <dbReference type="ARBA" id="ARBA00022989"/>
    </source>
</evidence>
<protein>
    <recommendedName>
        <fullName evidence="3">non-specific serine/threonine protein kinase</fullName>
        <ecNumber evidence="3">2.7.11.1</ecNumber>
    </recommendedName>
</protein>
<evidence type="ECO:0000256" key="22">
    <source>
        <dbReference type="SAM" id="Phobius"/>
    </source>
</evidence>
<feature type="signal peptide" evidence="23">
    <location>
        <begin position="1"/>
        <end position="21"/>
    </location>
</feature>
<evidence type="ECO:0000256" key="13">
    <source>
        <dbReference type="ARBA" id="ARBA00022777"/>
    </source>
</evidence>
<reference evidence="25 26" key="1">
    <citation type="journal article" date="2016" name="Sci. Rep.">
        <title>The Dendrobium catenatum Lindl. genome sequence provides insights into polysaccharide synthase, floral development and adaptive evolution.</title>
        <authorList>
            <person name="Zhang G.Q."/>
            <person name="Xu Q."/>
            <person name="Bian C."/>
            <person name="Tsai W.C."/>
            <person name="Yeh C.M."/>
            <person name="Liu K.W."/>
            <person name="Yoshida K."/>
            <person name="Zhang L.S."/>
            <person name="Chang S.B."/>
            <person name="Chen F."/>
            <person name="Shi Y."/>
            <person name="Su Y.Y."/>
            <person name="Zhang Y.Q."/>
            <person name="Chen L.J."/>
            <person name="Yin Y."/>
            <person name="Lin M."/>
            <person name="Huang H."/>
            <person name="Deng H."/>
            <person name="Wang Z.W."/>
            <person name="Zhu S.L."/>
            <person name="Zhao X."/>
            <person name="Deng C."/>
            <person name="Niu S.C."/>
            <person name="Huang J."/>
            <person name="Wang M."/>
            <person name="Liu G.H."/>
            <person name="Yang H.J."/>
            <person name="Xiao X.J."/>
            <person name="Hsiao Y.Y."/>
            <person name="Wu W.L."/>
            <person name="Chen Y.Y."/>
            <person name="Mitsuda N."/>
            <person name="Ohme-Takagi M."/>
            <person name="Luo Y.B."/>
            <person name="Van de Peer Y."/>
            <person name="Liu Z.J."/>
        </authorList>
    </citation>
    <scope>NUCLEOTIDE SEQUENCE [LARGE SCALE GENOMIC DNA]</scope>
    <source>
        <tissue evidence="25">The whole plant</tissue>
    </source>
</reference>
<dbReference type="GO" id="GO:0004674">
    <property type="term" value="F:protein serine/threonine kinase activity"/>
    <property type="evidence" value="ECO:0007669"/>
    <property type="project" value="UniProtKB-KW"/>
</dbReference>
<dbReference type="GO" id="GO:0005524">
    <property type="term" value="F:ATP binding"/>
    <property type="evidence" value="ECO:0007669"/>
    <property type="project" value="UniProtKB-UniRule"/>
</dbReference>
<dbReference type="FunFam" id="1.10.510.10:FF:000358">
    <property type="entry name" value="Putative leucine-rich repeat receptor-like serine/threonine-protein kinase"/>
    <property type="match status" value="1"/>
</dbReference>
<evidence type="ECO:0000256" key="8">
    <source>
        <dbReference type="ARBA" id="ARBA00022679"/>
    </source>
</evidence>
<dbReference type="SUPFAM" id="SSF52047">
    <property type="entry name" value="RNI-like"/>
    <property type="match status" value="1"/>
</dbReference>
<dbReference type="PANTHER" id="PTHR48053">
    <property type="entry name" value="LEUCINE RICH REPEAT FAMILY PROTEIN, EXPRESSED"/>
    <property type="match status" value="1"/>
</dbReference>
<evidence type="ECO:0000256" key="9">
    <source>
        <dbReference type="ARBA" id="ARBA00022692"/>
    </source>
</evidence>
<dbReference type="GO" id="GO:0005886">
    <property type="term" value="C:plasma membrane"/>
    <property type="evidence" value="ECO:0007669"/>
    <property type="project" value="UniProtKB-SubCell"/>
</dbReference>
<evidence type="ECO:0000256" key="19">
    <source>
        <dbReference type="ARBA" id="ARBA00047899"/>
    </source>
</evidence>
<evidence type="ECO:0000256" key="4">
    <source>
        <dbReference type="ARBA" id="ARBA00022475"/>
    </source>
</evidence>
<dbReference type="InterPro" id="IPR008271">
    <property type="entry name" value="Ser/Thr_kinase_AS"/>
</dbReference>
<keyword evidence="14 21" id="KW-0067">ATP-binding</keyword>
<comment type="similarity">
    <text evidence="2">Belongs to the protein kinase superfamily. Ser/Thr protein kinase family.</text>
</comment>
<dbReference type="PANTHER" id="PTHR48053:SF151">
    <property type="entry name" value="OS02G0216000 PROTEIN"/>
    <property type="match status" value="1"/>
</dbReference>
<evidence type="ECO:0000256" key="20">
    <source>
        <dbReference type="ARBA" id="ARBA00048679"/>
    </source>
</evidence>
<keyword evidence="16 22" id="KW-0472">Membrane</keyword>